<keyword evidence="4" id="KW-1185">Reference proteome</keyword>
<dbReference type="AlphaFoldDB" id="A0A917HSZ3"/>
<dbReference type="RefSeq" id="WP_188892856.1">
    <property type="nucleotide sequence ID" value="NZ_BMHY01000021.1"/>
</dbReference>
<keyword evidence="2" id="KW-0808">Transferase</keyword>
<protein>
    <submittedName>
        <fullName evidence="3">SAM-dependent methyltransferase</fullName>
    </submittedName>
</protein>
<dbReference type="Gene3D" id="3.40.50.12710">
    <property type="match status" value="1"/>
</dbReference>
<keyword evidence="1 3" id="KW-0489">Methyltransferase</keyword>
<dbReference type="InterPro" id="IPR029063">
    <property type="entry name" value="SAM-dependent_MTases_sf"/>
</dbReference>
<organism evidence="3 4">
    <name type="scientific">Paenibacillus radicis</name>
    <name type="common">ex Gao et al. 2016</name>
    <dbReference type="NCBI Taxonomy" id="1737354"/>
    <lineage>
        <taxon>Bacteria</taxon>
        <taxon>Bacillati</taxon>
        <taxon>Bacillota</taxon>
        <taxon>Bacilli</taxon>
        <taxon>Bacillales</taxon>
        <taxon>Paenibacillaceae</taxon>
        <taxon>Paenibacillus</taxon>
    </lineage>
</organism>
<dbReference type="Pfam" id="PF02636">
    <property type="entry name" value="Methyltransf_28"/>
    <property type="match status" value="1"/>
</dbReference>
<sequence>MMNGLARRIAQRIAEQPETGWSYDLQGDRQPVRCIVFAQYMEFCLYDEKEGYYRSGEVRVGREGDFYTSSYISSVMAECLAASIARYSACKAAEVWEWGAGTGRLSRQLLDVWAGQPAQKRPTRYGIVEDHPGHRGSAAALCRELAMELLHRPLQVIDSEQAMRQRKLSAKKGDAILIFANELLDAFPVHRVQQHRGELVELGVSVSPEGEFHYVYMPLSDSRLGSWLERDGVQLAEGQQTELNLAAAEWLRALYERIDQGRVIIIDYGHEAAEYTALYRMRGTLLCYSGHQASDSPFQRIGEQDLTAHVPFTPLRREAAEQGWKEVYYGTQKQFLIDNGVFDLLQNDISNDPFSETAKRNRAVRQLLLSDGMSETFKVLILEKE</sequence>
<gene>
    <name evidence="3" type="ORF">GCM10010918_54640</name>
</gene>
<evidence type="ECO:0000313" key="3">
    <source>
        <dbReference type="EMBL" id="GGG89026.1"/>
    </source>
</evidence>
<dbReference type="InterPro" id="IPR003788">
    <property type="entry name" value="NDUFAF7"/>
</dbReference>
<dbReference type="SUPFAM" id="SSF53335">
    <property type="entry name" value="S-adenosyl-L-methionine-dependent methyltransferases"/>
    <property type="match status" value="1"/>
</dbReference>
<dbReference type="PANTHER" id="PTHR12049">
    <property type="entry name" value="PROTEIN ARGININE METHYLTRANSFERASE NDUFAF7, MITOCHONDRIAL"/>
    <property type="match status" value="1"/>
</dbReference>
<name>A0A917HSZ3_9BACL</name>
<dbReference type="InterPro" id="IPR038375">
    <property type="entry name" value="NDUFAF7_sf"/>
</dbReference>
<dbReference type="EMBL" id="BMHY01000021">
    <property type="protein sequence ID" value="GGG89026.1"/>
    <property type="molecule type" value="Genomic_DNA"/>
</dbReference>
<dbReference type="PANTHER" id="PTHR12049:SF7">
    <property type="entry name" value="PROTEIN ARGININE METHYLTRANSFERASE NDUFAF7, MITOCHONDRIAL"/>
    <property type="match status" value="1"/>
</dbReference>
<dbReference type="Proteomes" id="UP000600247">
    <property type="component" value="Unassembled WGS sequence"/>
</dbReference>
<proteinExistence type="predicted"/>
<comment type="caution">
    <text evidence="3">The sequence shown here is derived from an EMBL/GenBank/DDBJ whole genome shotgun (WGS) entry which is preliminary data.</text>
</comment>
<evidence type="ECO:0000313" key="4">
    <source>
        <dbReference type="Proteomes" id="UP000600247"/>
    </source>
</evidence>
<evidence type="ECO:0000256" key="1">
    <source>
        <dbReference type="ARBA" id="ARBA00022603"/>
    </source>
</evidence>
<dbReference type="GO" id="GO:0032259">
    <property type="term" value="P:methylation"/>
    <property type="evidence" value="ECO:0007669"/>
    <property type="project" value="UniProtKB-KW"/>
</dbReference>
<dbReference type="GO" id="GO:0035243">
    <property type="term" value="F:protein-arginine omega-N symmetric methyltransferase activity"/>
    <property type="evidence" value="ECO:0007669"/>
    <property type="project" value="TreeGrafter"/>
</dbReference>
<evidence type="ECO:0000256" key="2">
    <source>
        <dbReference type="ARBA" id="ARBA00022679"/>
    </source>
</evidence>
<reference evidence="3 4" key="1">
    <citation type="journal article" date="2014" name="Int. J. Syst. Evol. Microbiol.">
        <title>Complete genome sequence of Corynebacterium casei LMG S-19264T (=DSM 44701T), isolated from a smear-ripened cheese.</title>
        <authorList>
            <consortium name="US DOE Joint Genome Institute (JGI-PGF)"/>
            <person name="Walter F."/>
            <person name="Albersmeier A."/>
            <person name="Kalinowski J."/>
            <person name="Ruckert C."/>
        </authorList>
    </citation>
    <scope>NUCLEOTIDE SEQUENCE [LARGE SCALE GENOMIC DNA]</scope>
    <source>
        <strain evidence="3 4">CGMCC 1.15286</strain>
    </source>
</reference>
<accession>A0A917HSZ3</accession>